<dbReference type="STRING" id="45607.A0A2T0FGZ4"/>
<comment type="caution">
    <text evidence="7">The sequence shown here is derived from an EMBL/GenBank/DDBJ whole genome shotgun (WGS) entry which is preliminary data.</text>
</comment>
<dbReference type="GO" id="GO:0045254">
    <property type="term" value="C:pyruvate dehydrogenase complex"/>
    <property type="evidence" value="ECO:0007669"/>
    <property type="project" value="InterPro"/>
</dbReference>
<proteinExistence type="inferred from homology"/>
<dbReference type="PROSITE" id="PS51826">
    <property type="entry name" value="PSBD"/>
    <property type="match status" value="1"/>
</dbReference>
<dbReference type="InterPro" id="IPR004167">
    <property type="entry name" value="PSBD"/>
</dbReference>
<protein>
    <submittedName>
        <fullName evidence="7">Putative pyruvate dehydrogenase protein X component, mitochondrial</fullName>
    </submittedName>
</protein>
<evidence type="ECO:0000256" key="3">
    <source>
        <dbReference type="ARBA" id="ARBA00065810"/>
    </source>
</evidence>
<dbReference type="GO" id="GO:0004742">
    <property type="term" value="F:dihydrolipoyllysine-residue acetyltransferase activity"/>
    <property type="evidence" value="ECO:0007669"/>
    <property type="project" value="TreeGrafter"/>
</dbReference>
<dbReference type="CDD" id="cd06849">
    <property type="entry name" value="lipoyl_domain"/>
    <property type="match status" value="1"/>
</dbReference>
<dbReference type="FunFam" id="2.40.50.100:FF:000010">
    <property type="entry name" value="Acetyltransferase component of pyruvate dehydrogenase complex"/>
    <property type="match status" value="1"/>
</dbReference>
<dbReference type="AlphaFoldDB" id="A0A2T0FGZ4"/>
<name>A0A2T0FGZ4_9ASCO</name>
<feature type="domain" description="Peripheral subunit-binding (PSBD)" evidence="6">
    <location>
        <begin position="162"/>
        <end position="199"/>
    </location>
</feature>
<dbReference type="EMBL" id="NDIQ01000021">
    <property type="protein sequence ID" value="PRT54255.1"/>
    <property type="molecule type" value="Genomic_DNA"/>
</dbReference>
<evidence type="ECO:0000256" key="2">
    <source>
        <dbReference type="ARBA" id="ARBA00022823"/>
    </source>
</evidence>
<evidence type="ECO:0000256" key="4">
    <source>
        <dbReference type="SAM" id="MobiDB-lite"/>
    </source>
</evidence>
<sequence>MIRCVVPRSAGNALQRARFFGSGLVARKAVAFDMPAMSPTMTEGGIVQWQVKQGDSYAAGDVLLEIETDKAQIAVEAQDDGVMAKILVQDGAKEIKVGTPIAVLADPGDDIASIDFDSVVSSAEPATNTTSEQPEKPVQPTSSPEPEPAARSTPVEVPENMVLLPSVYRLVHQLEVDISKIKGTGPEGRILKGDVLAAAGKISSSWPAEEAKIIEKRTHLDLSYEPAPKKEATKPKELPKPVITQTIIDLAALLEFSVDQGFNLDQTISKASRLATRDALLASKPKPSVLRDRIFDSLTAPKPAVPFDVTLKVLKKKASPKALQAMVSVPPQFLNRGQKMGDIYLDRLAFYLNAK</sequence>
<dbReference type="PROSITE" id="PS50968">
    <property type="entry name" value="BIOTINYL_LIPOYL"/>
    <property type="match status" value="1"/>
</dbReference>
<reference evidence="7 8" key="1">
    <citation type="submission" date="2017-04" db="EMBL/GenBank/DDBJ databases">
        <title>Genome sequencing of [Candida] sorbophila.</title>
        <authorList>
            <person name="Ahn J.O."/>
        </authorList>
    </citation>
    <scope>NUCLEOTIDE SEQUENCE [LARGE SCALE GENOMIC DNA]</scope>
    <source>
        <strain evidence="7 8">DS02</strain>
    </source>
</reference>
<dbReference type="GeneID" id="36515623"/>
<dbReference type="RefSeq" id="XP_024664200.1">
    <property type="nucleotide sequence ID" value="XM_024808432.1"/>
</dbReference>
<organism evidence="7 8">
    <name type="scientific">Wickerhamiella sorbophila</name>
    <dbReference type="NCBI Taxonomy" id="45607"/>
    <lineage>
        <taxon>Eukaryota</taxon>
        <taxon>Fungi</taxon>
        <taxon>Dikarya</taxon>
        <taxon>Ascomycota</taxon>
        <taxon>Saccharomycotina</taxon>
        <taxon>Dipodascomycetes</taxon>
        <taxon>Dipodascales</taxon>
        <taxon>Trichomonascaceae</taxon>
        <taxon>Wickerhamiella</taxon>
    </lineage>
</organism>
<dbReference type="GO" id="GO:0006086">
    <property type="term" value="P:pyruvate decarboxylation to acetyl-CoA"/>
    <property type="evidence" value="ECO:0007669"/>
    <property type="project" value="InterPro"/>
</dbReference>
<dbReference type="OrthoDB" id="202158at2759"/>
<dbReference type="SUPFAM" id="SSF47005">
    <property type="entry name" value="Peripheral subunit-binding domain of 2-oxo acid dehydrogenase complex"/>
    <property type="match status" value="1"/>
</dbReference>
<dbReference type="InterPro" id="IPR036625">
    <property type="entry name" value="E3-bd_dom_sf"/>
</dbReference>
<dbReference type="Gene3D" id="4.10.320.10">
    <property type="entry name" value="E3-binding domain"/>
    <property type="match status" value="1"/>
</dbReference>
<dbReference type="SUPFAM" id="SSF51230">
    <property type="entry name" value="Single hybrid motif"/>
    <property type="match status" value="1"/>
</dbReference>
<dbReference type="InterPro" id="IPR000089">
    <property type="entry name" value="Biotin_lipoyl"/>
</dbReference>
<evidence type="ECO:0000259" key="5">
    <source>
        <dbReference type="PROSITE" id="PS50968"/>
    </source>
</evidence>
<keyword evidence="2" id="KW-0450">Lipoyl</keyword>
<keyword evidence="8" id="KW-1185">Reference proteome</keyword>
<accession>A0A2T0FGZ4</accession>
<keyword evidence="7" id="KW-0670">Pyruvate</keyword>
<dbReference type="PANTHER" id="PTHR23151">
    <property type="entry name" value="DIHYDROLIPOAMIDE ACETYL/SUCCINYL-TRANSFERASE-RELATED"/>
    <property type="match status" value="1"/>
</dbReference>
<evidence type="ECO:0000259" key="6">
    <source>
        <dbReference type="PROSITE" id="PS51826"/>
    </source>
</evidence>
<gene>
    <name evidence="7" type="ORF">B9G98_01875</name>
</gene>
<dbReference type="InterPro" id="IPR045257">
    <property type="entry name" value="E2/Pdx1"/>
</dbReference>
<dbReference type="Gene3D" id="2.40.50.100">
    <property type="match status" value="1"/>
</dbReference>
<feature type="domain" description="Lipoyl-binding" evidence="5">
    <location>
        <begin position="29"/>
        <end position="105"/>
    </location>
</feature>
<dbReference type="PANTHER" id="PTHR23151:SF82">
    <property type="entry name" value="PYRUVATE DEHYDROGENASE COMPLEX PROTEIN X COMPONENT, MITOCHONDRIAL"/>
    <property type="match status" value="1"/>
</dbReference>
<comment type="subunit">
    <text evidence="3">Eukaryotic pyruvate dehydrogenase (PDH) complexes are organized as a core consisting of the oligomeric dihydrolipoamide acetyl-transferase (E2), around which are arranged multiple copies of pyruvate dehydrogenase (E1), dihydrolipoamide dehydrogenase (E3) and protein X (E3BP) bound by non-covalent bonds.</text>
</comment>
<comment type="similarity">
    <text evidence="1">Belongs to the 2-oxoacid dehydrogenase family.</text>
</comment>
<dbReference type="Pfam" id="PF00364">
    <property type="entry name" value="Biotin_lipoyl"/>
    <property type="match status" value="1"/>
</dbReference>
<evidence type="ECO:0000256" key="1">
    <source>
        <dbReference type="ARBA" id="ARBA00007317"/>
    </source>
</evidence>
<feature type="region of interest" description="Disordered" evidence="4">
    <location>
        <begin position="122"/>
        <end position="156"/>
    </location>
</feature>
<feature type="compositionally biased region" description="Polar residues" evidence="4">
    <location>
        <begin position="122"/>
        <end position="132"/>
    </location>
</feature>
<dbReference type="Proteomes" id="UP000238350">
    <property type="component" value="Unassembled WGS sequence"/>
</dbReference>
<dbReference type="InterPro" id="IPR011053">
    <property type="entry name" value="Single_hybrid_motif"/>
</dbReference>
<evidence type="ECO:0000313" key="8">
    <source>
        <dbReference type="Proteomes" id="UP000238350"/>
    </source>
</evidence>
<dbReference type="Pfam" id="PF02817">
    <property type="entry name" value="E3_binding"/>
    <property type="match status" value="1"/>
</dbReference>
<evidence type="ECO:0000313" key="7">
    <source>
        <dbReference type="EMBL" id="PRT54255.1"/>
    </source>
</evidence>